<keyword evidence="2" id="KW-0472">Membrane</keyword>
<keyword evidence="2" id="KW-1133">Transmembrane helix</keyword>
<organism evidence="3 4">
    <name type="scientific">Gigaspora margarita</name>
    <dbReference type="NCBI Taxonomy" id="4874"/>
    <lineage>
        <taxon>Eukaryota</taxon>
        <taxon>Fungi</taxon>
        <taxon>Fungi incertae sedis</taxon>
        <taxon>Mucoromycota</taxon>
        <taxon>Glomeromycotina</taxon>
        <taxon>Glomeromycetes</taxon>
        <taxon>Diversisporales</taxon>
        <taxon>Gigasporaceae</taxon>
        <taxon>Gigaspora</taxon>
    </lineage>
</organism>
<dbReference type="Proteomes" id="UP000789901">
    <property type="component" value="Unassembled WGS sequence"/>
</dbReference>
<comment type="caution">
    <text evidence="3">The sequence shown here is derived from an EMBL/GenBank/DDBJ whole genome shotgun (WGS) entry which is preliminary data.</text>
</comment>
<keyword evidence="2" id="KW-0812">Transmembrane</keyword>
<reference evidence="3 4" key="1">
    <citation type="submission" date="2021-06" db="EMBL/GenBank/DDBJ databases">
        <authorList>
            <person name="Kallberg Y."/>
            <person name="Tangrot J."/>
            <person name="Rosling A."/>
        </authorList>
    </citation>
    <scope>NUCLEOTIDE SEQUENCE [LARGE SCALE GENOMIC DNA]</scope>
    <source>
        <strain evidence="3 4">120-4 pot B 10/14</strain>
    </source>
</reference>
<keyword evidence="4" id="KW-1185">Reference proteome</keyword>
<accession>A0ABN7WQH7</accession>
<feature type="transmembrane region" description="Helical" evidence="2">
    <location>
        <begin position="12"/>
        <end position="29"/>
    </location>
</feature>
<feature type="coiled-coil region" evidence="1">
    <location>
        <begin position="45"/>
        <end position="106"/>
    </location>
</feature>
<evidence type="ECO:0000256" key="1">
    <source>
        <dbReference type="SAM" id="Coils"/>
    </source>
</evidence>
<dbReference type="EMBL" id="CAJVQB010057401">
    <property type="protein sequence ID" value="CAG8838132.1"/>
    <property type="molecule type" value="Genomic_DNA"/>
</dbReference>
<evidence type="ECO:0000256" key="2">
    <source>
        <dbReference type="SAM" id="Phobius"/>
    </source>
</evidence>
<protein>
    <submittedName>
        <fullName evidence="3">17950_t:CDS:1</fullName>
    </submittedName>
</protein>
<evidence type="ECO:0000313" key="3">
    <source>
        <dbReference type="EMBL" id="CAG8838132.1"/>
    </source>
</evidence>
<gene>
    <name evidence="3" type="ORF">GMARGA_LOCUS33821</name>
</gene>
<name>A0ABN7WQH7_GIGMA</name>
<proteinExistence type="predicted"/>
<sequence>MTICYAYDFLKSMLVQFLPIFFCMINLLNKSIFCNKTISNDQLTINNLRELNSRLASEITELTKENTEVPELKKKFAKVEAKNTKIKTENAEISEFKKKFAEIEAKNIKAQRCNKTKH</sequence>
<evidence type="ECO:0000313" key="4">
    <source>
        <dbReference type="Proteomes" id="UP000789901"/>
    </source>
</evidence>
<keyword evidence="1" id="KW-0175">Coiled coil</keyword>